<accession>A0A2S8I2W7</accession>
<comment type="caution">
    <text evidence="2">The sequence shown here is derived from an EMBL/GenBank/DDBJ whole genome shotgun (WGS) entry which is preliminary data.</text>
</comment>
<organism evidence="2 3">
    <name type="scientific">Burkholderia cepacia</name>
    <name type="common">Pseudomonas cepacia</name>
    <dbReference type="NCBI Taxonomy" id="292"/>
    <lineage>
        <taxon>Bacteria</taxon>
        <taxon>Pseudomonadati</taxon>
        <taxon>Pseudomonadota</taxon>
        <taxon>Betaproteobacteria</taxon>
        <taxon>Burkholderiales</taxon>
        <taxon>Burkholderiaceae</taxon>
        <taxon>Burkholderia</taxon>
        <taxon>Burkholderia cepacia complex</taxon>
    </lineage>
</organism>
<evidence type="ECO:0000256" key="1">
    <source>
        <dbReference type="SAM" id="MobiDB-lite"/>
    </source>
</evidence>
<sequence length="124" mass="13569">MTSLRSDFQWSCGRYLHAGRCGRTARFRHAGACITEREAGRRAARTGGAAYARSSAARGNGRNGEAAAVGYVRPVAHDGDDRRRRTAIGRRPATRRAGAHHTWDSHVSPTQKDSACRRPCPKIL</sequence>
<evidence type="ECO:0000313" key="2">
    <source>
        <dbReference type="EMBL" id="PQP09134.1"/>
    </source>
</evidence>
<feature type="compositionally biased region" description="Basic residues" evidence="1">
    <location>
        <begin position="84"/>
        <end position="99"/>
    </location>
</feature>
<dbReference type="Proteomes" id="UP000238206">
    <property type="component" value="Unassembled WGS sequence"/>
</dbReference>
<reference evidence="2 3" key="1">
    <citation type="submission" date="2018-02" db="EMBL/GenBank/DDBJ databases">
        <title>Draft genome sequencing of Burkholderia cepacia Y14-15.</title>
        <authorList>
            <person name="Zheng B.-X."/>
        </authorList>
    </citation>
    <scope>NUCLEOTIDE SEQUENCE [LARGE SCALE GENOMIC DNA]</scope>
    <source>
        <strain evidence="2 3">Y14-15</strain>
    </source>
</reference>
<name>A0A2S8I2W7_BURCE</name>
<gene>
    <name evidence="2" type="ORF">C5615_35390</name>
</gene>
<proteinExistence type="predicted"/>
<evidence type="ECO:0000313" key="3">
    <source>
        <dbReference type="Proteomes" id="UP000238206"/>
    </source>
</evidence>
<protein>
    <submittedName>
        <fullName evidence="2">Uncharacterized protein</fullName>
    </submittedName>
</protein>
<dbReference type="AlphaFoldDB" id="A0A2S8I2W7"/>
<dbReference type="EMBL" id="PUIQ01000080">
    <property type="protein sequence ID" value="PQP09134.1"/>
    <property type="molecule type" value="Genomic_DNA"/>
</dbReference>
<feature type="region of interest" description="Disordered" evidence="1">
    <location>
        <begin position="77"/>
        <end position="124"/>
    </location>
</feature>